<evidence type="ECO:0000256" key="1">
    <source>
        <dbReference type="SAM" id="MobiDB-lite"/>
    </source>
</evidence>
<comment type="caution">
    <text evidence="2">The sequence shown here is derived from an EMBL/GenBank/DDBJ whole genome shotgun (WGS) entry which is preliminary data.</text>
</comment>
<protein>
    <submittedName>
        <fullName evidence="2">Uncharacterized protein</fullName>
    </submittedName>
</protein>
<dbReference type="AlphaFoldDB" id="A0A4S3TL91"/>
<dbReference type="Proteomes" id="UP000318864">
    <property type="component" value="Unassembled WGS sequence"/>
</dbReference>
<name>A0A4S3TL91_9EURY</name>
<dbReference type="EMBL" id="RBZW01000066">
    <property type="protein sequence ID" value="THE63368.1"/>
    <property type="molecule type" value="Genomic_DNA"/>
</dbReference>
<proteinExistence type="predicted"/>
<keyword evidence="3" id="KW-1185">Reference proteome</keyword>
<accession>A0A4S3TL91</accession>
<feature type="region of interest" description="Disordered" evidence="1">
    <location>
        <begin position="36"/>
        <end position="67"/>
    </location>
</feature>
<evidence type="ECO:0000313" key="3">
    <source>
        <dbReference type="Proteomes" id="UP000318864"/>
    </source>
</evidence>
<sequence length="67" mass="7601">MTDCSSIFQTVPKQILQETPSASGIGTDRRVRADFECGRARPILPQDGTEDNRRPNRDSVDELQRRL</sequence>
<evidence type="ECO:0000313" key="2">
    <source>
        <dbReference type="EMBL" id="THE63368.1"/>
    </source>
</evidence>
<feature type="compositionally biased region" description="Basic and acidic residues" evidence="1">
    <location>
        <begin position="50"/>
        <end position="67"/>
    </location>
</feature>
<gene>
    <name evidence="2" type="ORF">D8Y22_18925</name>
</gene>
<reference evidence="2 3" key="1">
    <citation type="submission" date="2018-10" db="EMBL/GenBank/DDBJ databases">
        <title>Natronolimnobius sp. XQ-INN 246 isolated from Inner Mongolia Autonomous Region of China.</title>
        <authorList>
            <person name="Xue Q."/>
        </authorList>
    </citation>
    <scope>NUCLEOTIDE SEQUENCE [LARGE SCALE GENOMIC DNA]</scope>
    <source>
        <strain evidence="2 3">XQ-INN 246</strain>
    </source>
</reference>
<organism evidence="2 3">
    <name type="scientific">Salinadaptatus halalkaliphilus</name>
    <dbReference type="NCBI Taxonomy" id="2419781"/>
    <lineage>
        <taxon>Archaea</taxon>
        <taxon>Methanobacteriati</taxon>
        <taxon>Methanobacteriota</taxon>
        <taxon>Stenosarchaea group</taxon>
        <taxon>Halobacteria</taxon>
        <taxon>Halobacteriales</taxon>
        <taxon>Natrialbaceae</taxon>
        <taxon>Salinadaptatus</taxon>
    </lineage>
</organism>